<feature type="transmembrane region" description="Helical" evidence="1">
    <location>
        <begin position="184"/>
        <end position="203"/>
    </location>
</feature>
<proteinExistence type="predicted"/>
<dbReference type="GO" id="GO:0140359">
    <property type="term" value="F:ABC-type transporter activity"/>
    <property type="evidence" value="ECO:0007669"/>
    <property type="project" value="InterPro"/>
</dbReference>
<dbReference type="GO" id="GO:0005886">
    <property type="term" value="C:plasma membrane"/>
    <property type="evidence" value="ECO:0007669"/>
    <property type="project" value="UniProtKB-SubCell"/>
</dbReference>
<dbReference type="AlphaFoldDB" id="A0A2A8CZJ0"/>
<feature type="transmembrane region" description="Helical" evidence="1">
    <location>
        <begin position="247"/>
        <end position="268"/>
    </location>
</feature>
<dbReference type="EMBL" id="PDEQ01000003">
    <property type="protein sequence ID" value="PEN14013.1"/>
    <property type="molecule type" value="Genomic_DNA"/>
</dbReference>
<evidence type="ECO:0000256" key="1">
    <source>
        <dbReference type="SAM" id="Phobius"/>
    </source>
</evidence>
<protein>
    <submittedName>
        <fullName evidence="2">Uncharacterized protein</fullName>
    </submittedName>
</protein>
<keyword evidence="1" id="KW-1133">Transmembrane helix</keyword>
<evidence type="ECO:0000313" key="3">
    <source>
        <dbReference type="Proteomes" id="UP000220102"/>
    </source>
</evidence>
<dbReference type="Proteomes" id="UP000220102">
    <property type="component" value="Unassembled WGS sequence"/>
</dbReference>
<evidence type="ECO:0000313" key="2">
    <source>
        <dbReference type="EMBL" id="PEN14013.1"/>
    </source>
</evidence>
<reference evidence="2 3" key="1">
    <citation type="submission" date="2017-10" db="EMBL/GenBank/DDBJ databases">
        <title>Draft genome of Longibacter Salinarum.</title>
        <authorList>
            <person name="Goh K.M."/>
            <person name="Shamsir M.S."/>
            <person name="Lim S.W."/>
        </authorList>
    </citation>
    <scope>NUCLEOTIDE SEQUENCE [LARGE SCALE GENOMIC DNA]</scope>
    <source>
        <strain evidence="2 3">KCTC 52045</strain>
    </source>
</reference>
<dbReference type="Pfam" id="PF12679">
    <property type="entry name" value="ABC2_membrane_2"/>
    <property type="match status" value="1"/>
</dbReference>
<keyword evidence="1" id="KW-0472">Membrane</keyword>
<dbReference type="OrthoDB" id="1524284at2"/>
<organism evidence="2 3">
    <name type="scientific">Longibacter salinarum</name>
    <dbReference type="NCBI Taxonomy" id="1850348"/>
    <lineage>
        <taxon>Bacteria</taxon>
        <taxon>Pseudomonadati</taxon>
        <taxon>Rhodothermota</taxon>
        <taxon>Rhodothermia</taxon>
        <taxon>Rhodothermales</taxon>
        <taxon>Salisaetaceae</taxon>
        <taxon>Longibacter</taxon>
    </lineage>
</organism>
<dbReference type="RefSeq" id="WP_098075176.1">
    <property type="nucleotide sequence ID" value="NZ_PDEQ01000003.1"/>
</dbReference>
<accession>A0A2A8CZJ0</accession>
<keyword evidence="1" id="KW-0812">Transmembrane</keyword>
<feature type="transmembrane region" description="Helical" evidence="1">
    <location>
        <begin position="20"/>
        <end position="39"/>
    </location>
</feature>
<keyword evidence="3" id="KW-1185">Reference proteome</keyword>
<gene>
    <name evidence="2" type="ORF">CRI94_08165</name>
</gene>
<feature type="transmembrane region" description="Helical" evidence="1">
    <location>
        <begin position="79"/>
        <end position="100"/>
    </location>
</feature>
<feature type="transmembrane region" description="Helical" evidence="1">
    <location>
        <begin position="155"/>
        <end position="177"/>
    </location>
</feature>
<feature type="transmembrane region" description="Helical" evidence="1">
    <location>
        <begin position="121"/>
        <end position="143"/>
    </location>
</feature>
<name>A0A2A8CZJ0_9BACT</name>
<sequence length="273" mass="29594">MLPFLGMLQLTIRELRAKKVIWGLFLISSLVLLVVTFALNLDVVDGTLASARLFGAETSGGVDLQNIVFAVQSIVAGTAYWLGILLALFASGPIFTTLLTKGHIDLLLSKPISRTRLLTGHVGGVWLAMFGLCIYLLGGIWLIMSIKSEVWNPRFLFSILIVLSMFGVMYGVIVAIGAFTRSTALSLIVTYGLIITSLALAGVQQITEQLGAVSKAVFLVLYHTLPNFAEVTTIVSKLSQGDPVANWYPFISSLLFGAACYLIGGIQFNRRDF</sequence>
<comment type="caution">
    <text evidence="2">The sequence shown here is derived from an EMBL/GenBank/DDBJ whole genome shotgun (WGS) entry which is preliminary data.</text>
</comment>